<dbReference type="AlphaFoldDB" id="A0A8K1LP74"/>
<keyword evidence="2" id="KW-1185">Reference proteome</keyword>
<sequence>MYPGVHQEESSQQVEESDPFLLSTGEAHLKCYVQLWTAAYKKSKEILEQVQWRATKIFGVWSISLMRRHCGSWGFRGAQVWGLEKRRWRGDLIDAYKYLKGAKRMVPDSFPWFTAKGGREMSIN</sequence>
<dbReference type="EMBL" id="SWJQ01000119">
    <property type="protein sequence ID" value="TRZ21590.1"/>
    <property type="molecule type" value="Genomic_DNA"/>
</dbReference>
<evidence type="ECO:0000313" key="1">
    <source>
        <dbReference type="EMBL" id="TRZ21590.1"/>
    </source>
</evidence>
<evidence type="ECO:0000313" key="2">
    <source>
        <dbReference type="Proteomes" id="UP000796761"/>
    </source>
</evidence>
<accession>A0A8K1LP74</accession>
<dbReference type="Proteomes" id="UP000796761">
    <property type="component" value="Unassembled WGS sequence"/>
</dbReference>
<proteinExistence type="predicted"/>
<protein>
    <submittedName>
        <fullName evidence="1">Uncharacterized protein</fullName>
    </submittedName>
</protein>
<name>A0A8K1LP74_9PASS</name>
<organism evidence="1 2">
    <name type="scientific">Zosterops borbonicus</name>
    <dbReference type="NCBI Taxonomy" id="364589"/>
    <lineage>
        <taxon>Eukaryota</taxon>
        <taxon>Metazoa</taxon>
        <taxon>Chordata</taxon>
        <taxon>Craniata</taxon>
        <taxon>Vertebrata</taxon>
        <taxon>Euteleostomi</taxon>
        <taxon>Archelosauria</taxon>
        <taxon>Archosauria</taxon>
        <taxon>Dinosauria</taxon>
        <taxon>Saurischia</taxon>
        <taxon>Theropoda</taxon>
        <taxon>Coelurosauria</taxon>
        <taxon>Aves</taxon>
        <taxon>Neognathae</taxon>
        <taxon>Neoaves</taxon>
        <taxon>Telluraves</taxon>
        <taxon>Australaves</taxon>
        <taxon>Passeriformes</taxon>
        <taxon>Sylvioidea</taxon>
        <taxon>Zosteropidae</taxon>
        <taxon>Zosterops</taxon>
    </lineage>
</organism>
<gene>
    <name evidence="1" type="ORF">HGM15179_005518</name>
</gene>
<reference evidence="1" key="1">
    <citation type="submission" date="2019-04" db="EMBL/GenBank/DDBJ databases">
        <title>Genome assembly of Zosterops borbonicus 15179.</title>
        <authorList>
            <person name="Leroy T."/>
            <person name="Anselmetti Y."/>
            <person name="Tilak M.-K."/>
            <person name="Nabholz B."/>
        </authorList>
    </citation>
    <scope>NUCLEOTIDE SEQUENCE</scope>
    <source>
        <strain evidence="1">HGM_15179</strain>
        <tissue evidence="1">Muscle</tissue>
    </source>
</reference>
<comment type="caution">
    <text evidence="1">The sequence shown here is derived from an EMBL/GenBank/DDBJ whole genome shotgun (WGS) entry which is preliminary data.</text>
</comment>